<evidence type="ECO:0000256" key="1">
    <source>
        <dbReference type="SAM" id="MobiDB-lite"/>
    </source>
</evidence>
<dbReference type="STRING" id="64571.A0A1Y2G9Q5"/>
<feature type="compositionally biased region" description="Polar residues" evidence="1">
    <location>
        <begin position="87"/>
        <end position="104"/>
    </location>
</feature>
<feature type="compositionally biased region" description="Polar residues" evidence="1">
    <location>
        <begin position="719"/>
        <end position="728"/>
    </location>
</feature>
<feature type="compositionally biased region" description="Low complexity" evidence="1">
    <location>
        <begin position="590"/>
        <end position="600"/>
    </location>
</feature>
<feature type="compositionally biased region" description="Low complexity" evidence="1">
    <location>
        <begin position="806"/>
        <end position="835"/>
    </location>
</feature>
<dbReference type="OrthoDB" id="10062838at2759"/>
<feature type="compositionally biased region" description="Low complexity" evidence="1">
    <location>
        <begin position="256"/>
        <end position="279"/>
    </location>
</feature>
<feature type="compositionally biased region" description="Polar residues" evidence="1">
    <location>
        <begin position="224"/>
        <end position="247"/>
    </location>
</feature>
<dbReference type="Pfam" id="PF15072">
    <property type="entry name" value="HROB"/>
    <property type="match status" value="1"/>
</dbReference>
<feature type="compositionally biased region" description="Polar residues" evidence="1">
    <location>
        <begin position="651"/>
        <end position="662"/>
    </location>
</feature>
<evidence type="ECO:0000313" key="4">
    <source>
        <dbReference type="Proteomes" id="UP000193648"/>
    </source>
</evidence>
<accession>A0A1Y2G9Q5</accession>
<feature type="region of interest" description="Disordered" evidence="1">
    <location>
        <begin position="572"/>
        <end position="632"/>
    </location>
</feature>
<evidence type="ECO:0000259" key="2">
    <source>
        <dbReference type="Pfam" id="PF15072"/>
    </source>
</evidence>
<protein>
    <recommendedName>
        <fullName evidence="2">Homologous recombination OB-fold protein OB-fold domain-containing protein</fullName>
    </recommendedName>
</protein>
<feature type="compositionally biased region" description="Polar residues" evidence="1">
    <location>
        <begin position="605"/>
        <end position="623"/>
    </location>
</feature>
<dbReference type="PANTHER" id="PTHR14523">
    <property type="entry name" value="UNCHARACTERIZED PROTEIN C17ORF53 HOMOLOG"/>
    <property type="match status" value="1"/>
</dbReference>
<keyword evidence="4" id="KW-1185">Reference proteome</keyword>
<feature type="region of interest" description="Disordered" evidence="1">
    <location>
        <begin position="191"/>
        <end position="313"/>
    </location>
</feature>
<dbReference type="InterPro" id="IPR058570">
    <property type="entry name" value="HROB_OB"/>
</dbReference>
<dbReference type="GO" id="GO:0000725">
    <property type="term" value="P:recombinational repair"/>
    <property type="evidence" value="ECO:0007669"/>
    <property type="project" value="InterPro"/>
</dbReference>
<dbReference type="PANTHER" id="PTHR14523:SF1">
    <property type="entry name" value="HOMOLOGOUS RECOMBINATION OB-FOLD PROTEIN"/>
    <property type="match status" value="1"/>
</dbReference>
<dbReference type="EMBL" id="MCFF01000059">
    <property type="protein sequence ID" value="ORZ04163.1"/>
    <property type="molecule type" value="Genomic_DNA"/>
</dbReference>
<feature type="region of interest" description="Disordered" evidence="1">
    <location>
        <begin position="130"/>
        <end position="166"/>
    </location>
</feature>
<dbReference type="Proteomes" id="UP000193648">
    <property type="component" value="Unassembled WGS sequence"/>
</dbReference>
<dbReference type="RefSeq" id="XP_021876377.1">
    <property type="nucleotide sequence ID" value="XM_022025809.1"/>
</dbReference>
<feature type="region of interest" description="Disordered" evidence="1">
    <location>
        <begin position="59"/>
        <end position="104"/>
    </location>
</feature>
<reference evidence="3 4" key="1">
    <citation type="submission" date="2016-07" db="EMBL/GenBank/DDBJ databases">
        <title>Pervasive Adenine N6-methylation of Active Genes in Fungi.</title>
        <authorList>
            <consortium name="DOE Joint Genome Institute"/>
            <person name="Mondo S.J."/>
            <person name="Dannebaum R.O."/>
            <person name="Kuo R.C."/>
            <person name="Labutti K."/>
            <person name="Haridas S."/>
            <person name="Kuo A."/>
            <person name="Salamov A."/>
            <person name="Ahrendt S.R."/>
            <person name="Lipzen A."/>
            <person name="Sullivan W."/>
            <person name="Andreopoulos W.B."/>
            <person name="Clum A."/>
            <person name="Lindquist E."/>
            <person name="Daum C."/>
            <person name="Ramamoorthy G.K."/>
            <person name="Gryganskyi A."/>
            <person name="Culley D."/>
            <person name="Magnuson J.K."/>
            <person name="James T.Y."/>
            <person name="O'Malley M.A."/>
            <person name="Stajich J.E."/>
            <person name="Spatafora J.W."/>
            <person name="Visel A."/>
            <person name="Grigoriev I.V."/>
        </authorList>
    </citation>
    <scope>NUCLEOTIDE SEQUENCE [LARGE SCALE GENOMIC DNA]</scope>
    <source>
        <strain evidence="3 4">NRRL 3116</strain>
    </source>
</reference>
<sequence length="948" mass="101159">MFETLAPKLGSKPPLQQGALGNNSSANNTDQGRRNINATPSTVANLHSTVNNITIPHVVRPGDVSQTGQGSSLSRQTNPFAKGFIGTRSTNSPSTKSSTAPINNTVHQPVIEMARNTSSDRRNQQVTIAVKGGHVSSVQQKPENLTKQSMGSKTPPSDPDASFNADDFLLGSDGLALTDLIDGLHENKDEVSLSWTPTPPRIQKPSLSGTIQPLSIPKGDIVLRSSTSPTSTGASVRSANLMGSTSDIVPEKENHTSTGSSSTHSLSSPSGSVGLPIISDIGRRTTYSNRSSTPRVLAPNSQEHPSNRPNEEDTIDHRLVQKNERQLVLAARNLQDHERRGLMRSQSSPSTGSNPSPLPMRSRRRLPGPAGELPVLSEEEKRQLFQSRGTPFNKEASTTAAGSISPNSSIKKKMKAAVYNGPVDSMFTTAAWEQMLRTYGLPDYKPSTLAKFKGITPLVEHTLSDIENRQELHRGKISSLVVMIKDVVLTEIDASVTLLDPSGEMRGTVHRTVLEQYKNNEIRAGTVLALKNVSVFSPTPISHYLIITSRNIVGMFLPQPAAIILSQGSTQERFSQKRKRGQGSQESDSSRGSWVGSSPGILNGNGISQSLGGKNDTQQPLTINSSSASNASNLSSASLSLQISTAESMSQRSISWSATPEDTGTVLENAGSMNSVPLGQNRTIVKAEGTISVATRRATDIIAASSLPTAQEQTKDESSLSSPRVSQTQEVQFQSLRQTIGDASAQPVVHGQTQSEDITATPLISLGVMTPNVLRAETPNIAKGESRRVLSSFAAPPSLRKRSSHSNASQKSDSATSSSSTSAVVADVSASTNASKKSIRSKSHLTPTPSRKAILRRQPSSSDWLDDLGEDDLAGALDDDRNLSLTEPPAPVVHRVQETASVVATTTTTTINATATTAAKPSIEQDEDDDDDLDNLLDGLDDYELFDI</sequence>
<feature type="compositionally biased region" description="Acidic residues" evidence="1">
    <location>
        <begin position="924"/>
        <end position="936"/>
    </location>
</feature>
<feature type="domain" description="Homologous recombination OB-fold protein OB-fold" evidence="2">
    <location>
        <begin position="476"/>
        <end position="558"/>
    </location>
</feature>
<feature type="region of interest" description="Disordered" evidence="1">
    <location>
        <begin position="915"/>
        <end position="936"/>
    </location>
</feature>
<dbReference type="InParanoid" id="A0A1Y2G9Q5"/>
<feature type="compositionally biased region" description="Polar residues" evidence="1">
    <location>
        <begin position="384"/>
        <end position="406"/>
    </location>
</feature>
<dbReference type="InterPro" id="IPR028045">
    <property type="entry name" value="HROB"/>
</dbReference>
<feature type="compositionally biased region" description="Polar residues" evidence="1">
    <location>
        <begin position="136"/>
        <end position="155"/>
    </location>
</feature>
<feature type="region of interest" description="Disordered" evidence="1">
    <location>
        <begin position="794"/>
        <end position="868"/>
    </location>
</feature>
<feature type="compositionally biased region" description="Polar residues" evidence="1">
    <location>
        <begin position="19"/>
        <end position="37"/>
    </location>
</feature>
<dbReference type="AlphaFoldDB" id="A0A1Y2G9Q5"/>
<dbReference type="GeneID" id="33567652"/>
<name>A0A1Y2G9Q5_9FUNG</name>
<feature type="region of interest" description="Disordered" evidence="1">
    <location>
        <begin position="706"/>
        <end position="728"/>
    </location>
</feature>
<feature type="region of interest" description="Disordered" evidence="1">
    <location>
        <begin position="651"/>
        <end position="674"/>
    </location>
</feature>
<organism evidence="3 4">
    <name type="scientific">Lobosporangium transversale</name>
    <dbReference type="NCBI Taxonomy" id="64571"/>
    <lineage>
        <taxon>Eukaryota</taxon>
        <taxon>Fungi</taxon>
        <taxon>Fungi incertae sedis</taxon>
        <taxon>Mucoromycota</taxon>
        <taxon>Mortierellomycotina</taxon>
        <taxon>Mortierellomycetes</taxon>
        <taxon>Mortierellales</taxon>
        <taxon>Mortierellaceae</taxon>
        <taxon>Lobosporangium</taxon>
    </lineage>
</organism>
<feature type="compositionally biased region" description="Low complexity" evidence="1">
    <location>
        <begin position="345"/>
        <end position="355"/>
    </location>
</feature>
<feature type="region of interest" description="Disordered" evidence="1">
    <location>
        <begin position="333"/>
        <end position="406"/>
    </location>
</feature>
<gene>
    <name evidence="3" type="ORF">BCR41DRAFT_362972</name>
</gene>
<feature type="compositionally biased region" description="Polar residues" evidence="1">
    <location>
        <begin position="285"/>
        <end position="304"/>
    </location>
</feature>
<feature type="region of interest" description="Disordered" evidence="1">
    <location>
        <begin position="1"/>
        <end position="37"/>
    </location>
</feature>
<evidence type="ECO:0000313" key="3">
    <source>
        <dbReference type="EMBL" id="ORZ04163.1"/>
    </source>
</evidence>
<feature type="compositionally biased region" description="Polar residues" evidence="1">
    <location>
        <begin position="64"/>
        <end position="79"/>
    </location>
</feature>
<comment type="caution">
    <text evidence="3">The sequence shown here is derived from an EMBL/GenBank/DDBJ whole genome shotgun (WGS) entry which is preliminary data.</text>
</comment>
<proteinExistence type="predicted"/>